<keyword evidence="3" id="KW-1185">Reference proteome</keyword>
<dbReference type="AlphaFoldDB" id="D8QJT9"/>
<name>D8QJT9_SCHCM</name>
<accession>D8QJT9</accession>
<keyword evidence="1" id="KW-0732">Signal</keyword>
<dbReference type="RefSeq" id="XP_003026675.1">
    <property type="nucleotide sequence ID" value="XM_003026629.1"/>
</dbReference>
<dbReference type="OMA" id="ANRSDEY"/>
<protein>
    <submittedName>
        <fullName evidence="2">Uncharacterized protein</fullName>
    </submittedName>
</protein>
<dbReference type="HOGENOM" id="CLU_111198_0_0_1"/>
<dbReference type="EMBL" id="GL377315">
    <property type="protein sequence ID" value="EFI91772.1"/>
    <property type="molecule type" value="Genomic_DNA"/>
</dbReference>
<evidence type="ECO:0000313" key="2">
    <source>
        <dbReference type="EMBL" id="EFI91772.1"/>
    </source>
</evidence>
<dbReference type="KEGG" id="scm:SCHCO_02593280"/>
<dbReference type="Proteomes" id="UP000007431">
    <property type="component" value="Unassembled WGS sequence"/>
</dbReference>
<dbReference type="InParanoid" id="D8QJT9"/>
<feature type="signal peptide" evidence="1">
    <location>
        <begin position="1"/>
        <end position="23"/>
    </location>
</feature>
<evidence type="ECO:0000313" key="3">
    <source>
        <dbReference type="Proteomes" id="UP000007431"/>
    </source>
</evidence>
<sequence>MQSNILTLFVGLALSALLLPASAASLATSSAPLKTLPYNFTLAALNTTLPNVNDTGVPLVVGYDYYVHGSSGFSTSTWASAHDNVFPSLGLVHGALRAYGRDGSWDANASTIISGESMGWISGSIYGPLEHDQYTAVHTMHHSKYATLVTQGQDALWSLCPTGDYWKKNVVYYNISSPDKDSKDCYEVALQIVPVH</sequence>
<dbReference type="OrthoDB" id="2844016at2759"/>
<proteinExistence type="predicted"/>
<feature type="chain" id="PRO_5003120911" evidence="1">
    <location>
        <begin position="24"/>
        <end position="196"/>
    </location>
</feature>
<evidence type="ECO:0000256" key="1">
    <source>
        <dbReference type="SAM" id="SignalP"/>
    </source>
</evidence>
<reference evidence="2 3" key="1">
    <citation type="journal article" date="2010" name="Nat. Biotechnol.">
        <title>Genome sequence of the model mushroom Schizophyllum commune.</title>
        <authorList>
            <person name="Ohm R.A."/>
            <person name="de Jong J.F."/>
            <person name="Lugones L.G."/>
            <person name="Aerts A."/>
            <person name="Kothe E."/>
            <person name="Stajich J.E."/>
            <person name="de Vries R.P."/>
            <person name="Record E."/>
            <person name="Levasseur A."/>
            <person name="Baker S.E."/>
            <person name="Bartholomew K.A."/>
            <person name="Coutinho P.M."/>
            <person name="Erdmann S."/>
            <person name="Fowler T.J."/>
            <person name="Gathman A.C."/>
            <person name="Lombard V."/>
            <person name="Henrissat B."/>
            <person name="Knabe N."/>
            <person name="Kuees U."/>
            <person name="Lilly W.W."/>
            <person name="Lindquist E."/>
            <person name="Lucas S."/>
            <person name="Magnuson J.K."/>
            <person name="Piumi F."/>
            <person name="Raudaskoski M."/>
            <person name="Salamov A."/>
            <person name="Schmutz J."/>
            <person name="Schwarze F.W.M.R."/>
            <person name="vanKuyk P.A."/>
            <person name="Horton J.S."/>
            <person name="Grigoriev I.V."/>
            <person name="Woesten H.A.B."/>
        </authorList>
    </citation>
    <scope>NUCLEOTIDE SEQUENCE [LARGE SCALE GENOMIC DNA]</scope>
    <source>
        <strain evidence="3">H4-8 / FGSC 9210</strain>
    </source>
</reference>
<dbReference type="GeneID" id="9593467"/>
<gene>
    <name evidence="2" type="ORF">SCHCODRAFT_238370</name>
</gene>
<organism evidence="3">
    <name type="scientific">Schizophyllum commune (strain H4-8 / FGSC 9210)</name>
    <name type="common">Split gill fungus</name>
    <dbReference type="NCBI Taxonomy" id="578458"/>
    <lineage>
        <taxon>Eukaryota</taxon>
        <taxon>Fungi</taxon>
        <taxon>Dikarya</taxon>
        <taxon>Basidiomycota</taxon>
        <taxon>Agaricomycotina</taxon>
        <taxon>Agaricomycetes</taxon>
        <taxon>Agaricomycetidae</taxon>
        <taxon>Agaricales</taxon>
        <taxon>Schizophyllaceae</taxon>
        <taxon>Schizophyllum</taxon>
    </lineage>
</organism>
<dbReference type="VEuPathDB" id="FungiDB:SCHCODRAFT_02593280"/>
<dbReference type="eggNOG" id="ENOG502T1ET">
    <property type="taxonomic scope" value="Eukaryota"/>
</dbReference>